<keyword evidence="9" id="KW-0408">Iron</keyword>
<dbReference type="KEGG" id="dee:HQN60_08425"/>
<dbReference type="NCBIfam" id="TIGR02491">
    <property type="entry name" value="NrdG"/>
    <property type="match status" value="1"/>
</dbReference>
<keyword evidence="6" id="KW-0949">S-adenosyl-L-methionine</keyword>
<dbReference type="InterPro" id="IPR001989">
    <property type="entry name" value="Radical_activat_CS"/>
</dbReference>
<evidence type="ECO:0000256" key="7">
    <source>
        <dbReference type="ARBA" id="ARBA00022723"/>
    </source>
</evidence>
<keyword evidence="10" id="KW-0411">Iron-sulfur</keyword>
<name>A0A6M8SNG2_9NEIS</name>
<evidence type="ECO:0000313" key="13">
    <source>
        <dbReference type="EMBL" id="QKJ66723.1"/>
    </source>
</evidence>
<dbReference type="GO" id="GO:0046872">
    <property type="term" value="F:metal ion binding"/>
    <property type="evidence" value="ECO:0007669"/>
    <property type="project" value="UniProtKB-KW"/>
</dbReference>
<dbReference type="Gene3D" id="3.20.20.70">
    <property type="entry name" value="Aldolase class I"/>
    <property type="match status" value="1"/>
</dbReference>
<dbReference type="GO" id="GO:0043365">
    <property type="term" value="F:[formate-C-acetyltransferase]-activating enzyme activity"/>
    <property type="evidence" value="ECO:0007669"/>
    <property type="project" value="InterPro"/>
</dbReference>
<dbReference type="PIRSF" id="PIRSF000368">
    <property type="entry name" value="NrdG"/>
    <property type="match status" value="1"/>
</dbReference>
<protein>
    <recommendedName>
        <fullName evidence="4 12">Anaerobic ribonucleoside-triphosphate reductase-activating protein</fullName>
        <ecNumber evidence="12">1.97.1.-</ecNumber>
    </recommendedName>
</protein>
<dbReference type="SFLD" id="SFLDG01066">
    <property type="entry name" value="organic_radical-activating_enz"/>
    <property type="match status" value="1"/>
</dbReference>
<dbReference type="InterPro" id="IPR034457">
    <property type="entry name" value="Organic_radical-activating"/>
</dbReference>
<comment type="cofactor">
    <cofactor evidence="1">
        <name>[4Fe-4S] cluster</name>
        <dbReference type="ChEBI" id="CHEBI:49883"/>
    </cofactor>
</comment>
<dbReference type="EC" id="1.97.1.-" evidence="12"/>
<sequence>MNYDRYYTHDLINGPGIRVTLFVSGCQHACEGCYNPSTWDRKSGQAFTAEIEQQLLQACATHDGLSLSGGDPLHPANRDAILKLCQAFKQRYPEKNIWLWTGYVFEDLQDLAILQYIDVLIDGKFEQNHPTSQPWRGSSNQRLIELRNYRGRGGDN</sequence>
<proteinExistence type="inferred from homology"/>
<dbReference type="PANTHER" id="PTHR30352">
    <property type="entry name" value="PYRUVATE FORMATE-LYASE-ACTIVATING ENZYME"/>
    <property type="match status" value="1"/>
</dbReference>
<evidence type="ECO:0000256" key="1">
    <source>
        <dbReference type="ARBA" id="ARBA00001966"/>
    </source>
</evidence>
<evidence type="ECO:0000313" key="14">
    <source>
        <dbReference type="Proteomes" id="UP000504844"/>
    </source>
</evidence>
<evidence type="ECO:0000256" key="2">
    <source>
        <dbReference type="ARBA" id="ARBA00003852"/>
    </source>
</evidence>
<evidence type="ECO:0000256" key="6">
    <source>
        <dbReference type="ARBA" id="ARBA00022691"/>
    </source>
</evidence>
<dbReference type="InterPro" id="IPR058240">
    <property type="entry name" value="rSAM_sf"/>
</dbReference>
<dbReference type="InterPro" id="IPR013785">
    <property type="entry name" value="Aldolase_TIM"/>
</dbReference>
<dbReference type="PANTHER" id="PTHR30352:SF2">
    <property type="entry name" value="ANAEROBIC RIBONUCLEOSIDE-TRIPHOSPHATE REDUCTASE-ACTIVATING PROTEIN"/>
    <property type="match status" value="1"/>
</dbReference>
<keyword evidence="5" id="KW-0004">4Fe-4S</keyword>
<keyword evidence="7" id="KW-0479">Metal-binding</keyword>
<evidence type="ECO:0000256" key="12">
    <source>
        <dbReference type="PIRNR" id="PIRNR000368"/>
    </source>
</evidence>
<evidence type="ECO:0000256" key="4">
    <source>
        <dbReference type="ARBA" id="ARBA00014281"/>
    </source>
</evidence>
<keyword evidence="8 12" id="KW-0560">Oxidoreductase</keyword>
<evidence type="ECO:0000256" key="9">
    <source>
        <dbReference type="ARBA" id="ARBA00023004"/>
    </source>
</evidence>
<dbReference type="GO" id="GO:0004748">
    <property type="term" value="F:ribonucleoside-diphosphate reductase activity, thioredoxin disulfide as acceptor"/>
    <property type="evidence" value="ECO:0007669"/>
    <property type="project" value="TreeGrafter"/>
</dbReference>
<organism evidence="13 14">
    <name type="scientific">Deefgea piscis</name>
    <dbReference type="NCBI Taxonomy" id="2739061"/>
    <lineage>
        <taxon>Bacteria</taxon>
        <taxon>Pseudomonadati</taxon>
        <taxon>Pseudomonadota</taxon>
        <taxon>Betaproteobacteria</taxon>
        <taxon>Neisseriales</taxon>
        <taxon>Chitinibacteraceae</taxon>
        <taxon>Deefgea</taxon>
    </lineage>
</organism>
<dbReference type="RefSeq" id="WP_173533227.1">
    <property type="nucleotide sequence ID" value="NZ_CP054143.1"/>
</dbReference>
<comment type="similarity">
    <text evidence="3 12">Belongs to the organic radical-activating enzymes family.</text>
</comment>
<dbReference type="SUPFAM" id="SSF102114">
    <property type="entry name" value="Radical SAM enzymes"/>
    <property type="match status" value="1"/>
</dbReference>
<dbReference type="Proteomes" id="UP000504844">
    <property type="component" value="Chromosome"/>
</dbReference>
<keyword evidence="14" id="KW-1185">Reference proteome</keyword>
<dbReference type="SFLD" id="SFLDF00299">
    <property type="entry name" value="anaerobic_ribonucleoside-triph"/>
    <property type="match status" value="1"/>
</dbReference>
<evidence type="ECO:0000256" key="10">
    <source>
        <dbReference type="ARBA" id="ARBA00023014"/>
    </source>
</evidence>
<comment type="catalytic activity">
    <reaction evidence="11">
        <text>glycyl-[protein] + reduced [flavodoxin] + S-adenosyl-L-methionine = glycin-2-yl radical-[protein] + semiquinone [flavodoxin] + 5'-deoxyadenosine + L-methionine + H(+)</text>
        <dbReference type="Rhea" id="RHEA:61976"/>
        <dbReference type="Rhea" id="RHEA-COMP:10622"/>
        <dbReference type="Rhea" id="RHEA-COMP:14480"/>
        <dbReference type="Rhea" id="RHEA-COMP:15993"/>
        <dbReference type="Rhea" id="RHEA-COMP:15994"/>
        <dbReference type="ChEBI" id="CHEBI:15378"/>
        <dbReference type="ChEBI" id="CHEBI:17319"/>
        <dbReference type="ChEBI" id="CHEBI:29947"/>
        <dbReference type="ChEBI" id="CHEBI:32722"/>
        <dbReference type="ChEBI" id="CHEBI:57618"/>
        <dbReference type="ChEBI" id="CHEBI:57844"/>
        <dbReference type="ChEBI" id="CHEBI:59789"/>
        <dbReference type="ChEBI" id="CHEBI:140311"/>
    </reaction>
</comment>
<comment type="function">
    <text evidence="2 12">Activation of anaerobic ribonucleoside-triphosphate reductase under anaerobic conditions by generation of an organic free radical, using S-adenosylmethionine and reduced flavodoxin as cosubstrates to produce 5'-deoxy-adenosine.</text>
</comment>
<reference evidence="13 14" key="1">
    <citation type="submission" date="2020-05" db="EMBL/GenBank/DDBJ databases">
        <title>Complete genome sequence of Deefgea sp. D17.</title>
        <authorList>
            <person name="Bae J.-W."/>
            <person name="Han J.E."/>
        </authorList>
    </citation>
    <scope>NUCLEOTIDE SEQUENCE [LARGE SCALE GENOMIC DNA]</scope>
    <source>
        <strain evidence="13 14">D17</strain>
    </source>
</reference>
<evidence type="ECO:0000256" key="3">
    <source>
        <dbReference type="ARBA" id="ARBA00009777"/>
    </source>
</evidence>
<dbReference type="CDD" id="cd01335">
    <property type="entry name" value="Radical_SAM"/>
    <property type="match status" value="1"/>
</dbReference>
<gene>
    <name evidence="13" type="primary">nrdG</name>
    <name evidence="13" type="ORF">HQN60_08425</name>
</gene>
<dbReference type="InterPro" id="IPR012837">
    <property type="entry name" value="NrdG"/>
</dbReference>
<dbReference type="InterPro" id="IPR007197">
    <property type="entry name" value="rSAM"/>
</dbReference>
<evidence type="ECO:0000256" key="5">
    <source>
        <dbReference type="ARBA" id="ARBA00022485"/>
    </source>
</evidence>
<dbReference type="Pfam" id="PF13353">
    <property type="entry name" value="Fer4_12"/>
    <property type="match status" value="1"/>
</dbReference>
<dbReference type="SFLD" id="SFLDS00029">
    <property type="entry name" value="Radical_SAM"/>
    <property type="match status" value="1"/>
</dbReference>
<dbReference type="EMBL" id="CP054143">
    <property type="protein sequence ID" value="QKJ66723.1"/>
    <property type="molecule type" value="Genomic_DNA"/>
</dbReference>
<dbReference type="SFLD" id="SFLDG01063">
    <property type="entry name" value="activating_enzymes__group_1"/>
    <property type="match status" value="1"/>
</dbReference>
<dbReference type="GO" id="GO:0051539">
    <property type="term" value="F:4 iron, 4 sulfur cluster binding"/>
    <property type="evidence" value="ECO:0007669"/>
    <property type="project" value="UniProtKB-KW"/>
</dbReference>
<evidence type="ECO:0000256" key="11">
    <source>
        <dbReference type="ARBA" id="ARBA00047365"/>
    </source>
</evidence>
<evidence type="ECO:0000256" key="8">
    <source>
        <dbReference type="ARBA" id="ARBA00023002"/>
    </source>
</evidence>
<dbReference type="AlphaFoldDB" id="A0A6M8SNG2"/>
<dbReference type="PROSITE" id="PS01087">
    <property type="entry name" value="RADICAL_ACTIVATING"/>
    <property type="match status" value="1"/>
</dbReference>
<accession>A0A6M8SNG2</accession>